<reference evidence="3 5" key="2">
    <citation type="submission" date="2019-03" db="EMBL/GenBank/DDBJ databases">
        <title>Genomic Encyclopedia of Type Strains, Phase IV (KMG-IV): sequencing the most valuable type-strain genomes for metagenomic binning, comparative biology and taxonomic classification.</title>
        <authorList>
            <person name="Goeker M."/>
        </authorList>
    </citation>
    <scope>NUCLEOTIDE SEQUENCE [LARGE SCALE GENOMIC DNA]</scope>
    <source>
        <strain evidence="3 5">DSM 15264</strain>
    </source>
</reference>
<dbReference type="Proteomes" id="UP000239406">
    <property type="component" value="Unassembled WGS sequence"/>
</dbReference>
<reference evidence="2 4" key="1">
    <citation type="submission" date="2018-02" db="EMBL/GenBank/DDBJ databases">
        <title>Reclassifiation of [Polyangium] brachysporum DSM 7029 as Guopingzhaonella breviflexa gen. nov., sp. nov., a member of the family Comamonadaceae.</title>
        <authorList>
            <person name="Tang B."/>
        </authorList>
    </citation>
    <scope>NUCLEOTIDE SEQUENCE [LARGE SCALE GENOMIC DNA]</scope>
    <source>
        <strain evidence="2 4">DSM 15344</strain>
    </source>
</reference>
<dbReference type="InterPro" id="IPR018389">
    <property type="entry name" value="DctP_fam"/>
</dbReference>
<gene>
    <name evidence="2" type="ORF">C1702_09110</name>
    <name evidence="3" type="ORF">EV676_108120</name>
</gene>
<dbReference type="EMBL" id="PSNY01000008">
    <property type="protein sequence ID" value="PPE70006.1"/>
    <property type="molecule type" value="Genomic_DNA"/>
</dbReference>
<evidence type="ECO:0000313" key="5">
    <source>
        <dbReference type="Proteomes" id="UP000294772"/>
    </source>
</evidence>
<dbReference type="SUPFAM" id="SSF53850">
    <property type="entry name" value="Periplasmic binding protein-like II"/>
    <property type="match status" value="1"/>
</dbReference>
<dbReference type="OrthoDB" id="9783941at2"/>
<evidence type="ECO:0000313" key="2">
    <source>
        <dbReference type="EMBL" id="PPE70006.1"/>
    </source>
</evidence>
<accession>A0A2S5T4X7</accession>
<dbReference type="CDD" id="cd13602">
    <property type="entry name" value="PBP2_TRAP_BpDctp6_7"/>
    <property type="match status" value="1"/>
</dbReference>
<proteinExistence type="predicted"/>
<dbReference type="InterPro" id="IPR038404">
    <property type="entry name" value="TRAP_DctP_sf"/>
</dbReference>
<dbReference type="InterPro" id="IPR006311">
    <property type="entry name" value="TAT_signal"/>
</dbReference>
<dbReference type="PROSITE" id="PS51318">
    <property type="entry name" value="TAT"/>
    <property type="match status" value="1"/>
</dbReference>
<dbReference type="PANTHER" id="PTHR33376">
    <property type="match status" value="1"/>
</dbReference>
<dbReference type="Proteomes" id="UP000294772">
    <property type="component" value="Unassembled WGS sequence"/>
</dbReference>
<dbReference type="Gene3D" id="3.40.190.170">
    <property type="entry name" value="Bacterial extracellular solute-binding protein, family 7"/>
    <property type="match status" value="1"/>
</dbReference>
<keyword evidence="1" id="KW-0732">Signal</keyword>
<dbReference type="RefSeq" id="WP_104357371.1">
    <property type="nucleotide sequence ID" value="NZ_CALFFA010000040.1"/>
</dbReference>
<dbReference type="NCBIfam" id="NF037995">
    <property type="entry name" value="TRAP_S1"/>
    <property type="match status" value="1"/>
</dbReference>
<protein>
    <submittedName>
        <fullName evidence="2">C4-dicarboxylate ABC transporter substrate-binding protein</fullName>
    </submittedName>
    <submittedName>
        <fullName evidence="3">TRAP-type C4-dicarboxylate transport system substrate-binding protein</fullName>
    </submittedName>
</protein>
<sequence>MDRRPEVDGAGRMPVPARRCSRRAWLQALAAAAIAAGRGPVRAASADRVRTWQLATGYPAHGFHARNIERFAQDVQAATGGALRIDVHAGGQLAPLPEILDGLRAGRFEAGEVLLSGSAAQLPLADVDAVPFVVSGYEDARRLAGISRAFIDQDARALGLRLLFDVPWPPQGLYARRPVGSIADLRGMRFRVYNETTRRFAAYVQAQPVEIGAVELPEAIRTGRIDAMLTSAATGVDSEAWNGLRHFYDIHAWIPKNAVLVRLAAFDALPPEHQGRVLDAAAVAQQRGWQMSQDEAGAARQALAARGMTVEPPGAILARELKRLGEKFSLEWIRGTAGRGNAVFLPYFTQAASR</sequence>
<evidence type="ECO:0000256" key="1">
    <source>
        <dbReference type="ARBA" id="ARBA00022729"/>
    </source>
</evidence>
<evidence type="ECO:0000313" key="4">
    <source>
        <dbReference type="Proteomes" id="UP000239406"/>
    </source>
</evidence>
<dbReference type="EMBL" id="SLXF01000008">
    <property type="protein sequence ID" value="TCP05887.1"/>
    <property type="molecule type" value="Genomic_DNA"/>
</dbReference>
<dbReference type="PANTHER" id="PTHR33376:SF4">
    <property type="entry name" value="SIALIC ACID-BINDING PERIPLASMIC PROTEIN SIAP"/>
    <property type="match status" value="1"/>
</dbReference>
<comment type="caution">
    <text evidence="2">The sequence shown here is derived from an EMBL/GenBank/DDBJ whole genome shotgun (WGS) entry which is preliminary data.</text>
</comment>
<keyword evidence="4" id="KW-1185">Reference proteome</keyword>
<evidence type="ECO:0000313" key="3">
    <source>
        <dbReference type="EMBL" id="TCP05887.1"/>
    </source>
</evidence>
<dbReference type="Pfam" id="PF03480">
    <property type="entry name" value="DctP"/>
    <property type="match status" value="1"/>
</dbReference>
<name>A0A2S5T4X7_9BURK</name>
<organism evidence="2 4">
    <name type="scientific">Caldimonas thermodepolymerans</name>
    <dbReference type="NCBI Taxonomy" id="215580"/>
    <lineage>
        <taxon>Bacteria</taxon>
        <taxon>Pseudomonadati</taxon>
        <taxon>Pseudomonadota</taxon>
        <taxon>Betaproteobacteria</taxon>
        <taxon>Burkholderiales</taxon>
        <taxon>Sphaerotilaceae</taxon>
        <taxon>Caldimonas</taxon>
    </lineage>
</organism>
<dbReference type="AlphaFoldDB" id="A0A2S5T4X7"/>
<dbReference type="GO" id="GO:0055085">
    <property type="term" value="P:transmembrane transport"/>
    <property type="evidence" value="ECO:0007669"/>
    <property type="project" value="InterPro"/>
</dbReference>